<proteinExistence type="predicted"/>
<gene>
    <name evidence="4" type="ORF">RJT34_19490</name>
</gene>
<reference evidence="4 5" key="1">
    <citation type="submission" date="2024-01" db="EMBL/GenBank/DDBJ databases">
        <title>The genomes of 5 underutilized Papilionoideae crops provide insights into root nodulation and disease resistance.</title>
        <authorList>
            <person name="Yuan L."/>
        </authorList>
    </citation>
    <scope>NUCLEOTIDE SEQUENCE [LARGE SCALE GENOMIC DNA]</scope>
    <source>
        <strain evidence="4">LY-2023</strain>
        <tissue evidence="4">Leaf</tissue>
    </source>
</reference>
<organism evidence="4 5">
    <name type="scientific">Clitoria ternatea</name>
    <name type="common">Butterfly pea</name>
    <dbReference type="NCBI Taxonomy" id="43366"/>
    <lineage>
        <taxon>Eukaryota</taxon>
        <taxon>Viridiplantae</taxon>
        <taxon>Streptophyta</taxon>
        <taxon>Embryophyta</taxon>
        <taxon>Tracheophyta</taxon>
        <taxon>Spermatophyta</taxon>
        <taxon>Magnoliopsida</taxon>
        <taxon>eudicotyledons</taxon>
        <taxon>Gunneridae</taxon>
        <taxon>Pentapetalae</taxon>
        <taxon>rosids</taxon>
        <taxon>fabids</taxon>
        <taxon>Fabales</taxon>
        <taxon>Fabaceae</taxon>
        <taxon>Papilionoideae</taxon>
        <taxon>50 kb inversion clade</taxon>
        <taxon>NPAAA clade</taxon>
        <taxon>indigoferoid/millettioid clade</taxon>
        <taxon>Phaseoleae</taxon>
        <taxon>Clitoria</taxon>
    </lineage>
</organism>
<dbReference type="Proteomes" id="UP001359559">
    <property type="component" value="Unassembled WGS sequence"/>
</dbReference>
<dbReference type="Pfam" id="PF22486">
    <property type="entry name" value="MATH_2"/>
    <property type="match status" value="1"/>
</dbReference>
<evidence type="ECO:0000313" key="5">
    <source>
        <dbReference type="Proteomes" id="UP001359559"/>
    </source>
</evidence>
<dbReference type="Gene3D" id="2.60.210.10">
    <property type="entry name" value="Apoptosis, Tumor Necrosis Factor Receptor Associated Protein 2, Chain A"/>
    <property type="match status" value="1"/>
</dbReference>
<dbReference type="PANTHER" id="PTHR46236">
    <property type="entry name" value="TRAF-LIKE SUPERFAMILY PROTEIN"/>
    <property type="match status" value="1"/>
</dbReference>
<dbReference type="EMBL" id="JAYKXN010000005">
    <property type="protein sequence ID" value="KAK7284737.1"/>
    <property type="molecule type" value="Genomic_DNA"/>
</dbReference>
<keyword evidence="2" id="KW-0732">Signal</keyword>
<evidence type="ECO:0000256" key="2">
    <source>
        <dbReference type="SAM" id="SignalP"/>
    </source>
</evidence>
<feature type="domain" description="MATH" evidence="3">
    <location>
        <begin position="49"/>
        <end position="173"/>
    </location>
</feature>
<dbReference type="CDD" id="cd00121">
    <property type="entry name" value="MATH"/>
    <property type="match status" value="1"/>
</dbReference>
<evidence type="ECO:0000259" key="3">
    <source>
        <dbReference type="PROSITE" id="PS50144"/>
    </source>
</evidence>
<sequence length="254" mass="28573">MSNTHFSCFLFLGFSCGFLALCFQLNHSSETTNLAPNSSFFKGMEAVALENFSWKVEAFSKLKSKKLSSKAFKFGGYRWKIVLYPKGRNVEYLSIYMKVADSLPAYGWSRFVYFRLALINQVDTRMSIVKETQQKFNAGNSAWGSPSFVPLSKFRDPTQGYLVNDTCIIEAQVSVSKVAFNLADNMVQSTTTSNGDQARQIEVELKEQENAKSNKRDLAEEEIGFIDRDMDAELGCGMDTLKIHRANVPKFGSS</sequence>
<dbReference type="InterPro" id="IPR050804">
    <property type="entry name" value="MCC"/>
</dbReference>
<dbReference type="PANTHER" id="PTHR46236:SF36">
    <property type="entry name" value="MATH (MEPRIN AND TRAF-C-LIKE) DOMAIN PROTEIN"/>
    <property type="match status" value="1"/>
</dbReference>
<keyword evidence="1" id="KW-0175">Coiled coil</keyword>
<dbReference type="PROSITE" id="PS50144">
    <property type="entry name" value="MATH"/>
    <property type="match status" value="1"/>
</dbReference>
<comment type="caution">
    <text evidence="4">The sequence shown here is derived from an EMBL/GenBank/DDBJ whole genome shotgun (WGS) entry which is preliminary data.</text>
</comment>
<feature type="chain" id="PRO_5042956718" description="MATH domain-containing protein" evidence="2">
    <location>
        <begin position="23"/>
        <end position="254"/>
    </location>
</feature>
<dbReference type="AlphaFoldDB" id="A0AAN9IR51"/>
<evidence type="ECO:0000256" key="1">
    <source>
        <dbReference type="ARBA" id="ARBA00023054"/>
    </source>
</evidence>
<protein>
    <recommendedName>
        <fullName evidence="3">MATH domain-containing protein</fullName>
    </recommendedName>
</protein>
<dbReference type="InterPro" id="IPR008974">
    <property type="entry name" value="TRAF-like"/>
</dbReference>
<dbReference type="InterPro" id="IPR002083">
    <property type="entry name" value="MATH/TRAF_dom"/>
</dbReference>
<feature type="signal peptide" evidence="2">
    <location>
        <begin position="1"/>
        <end position="22"/>
    </location>
</feature>
<name>A0AAN9IR51_CLITE</name>
<dbReference type="SUPFAM" id="SSF49599">
    <property type="entry name" value="TRAF domain-like"/>
    <property type="match status" value="1"/>
</dbReference>
<keyword evidence="5" id="KW-1185">Reference proteome</keyword>
<accession>A0AAN9IR51</accession>
<evidence type="ECO:0000313" key="4">
    <source>
        <dbReference type="EMBL" id="KAK7284737.1"/>
    </source>
</evidence>
<dbReference type="SMART" id="SM00061">
    <property type="entry name" value="MATH"/>
    <property type="match status" value="1"/>
</dbReference>